<accession>A0ABW4RJJ3</accession>
<name>A0ABW4RJJ3_9BACL</name>
<dbReference type="Pfam" id="PF18616">
    <property type="entry name" value="CdiI_3"/>
    <property type="match status" value="1"/>
</dbReference>
<protein>
    <submittedName>
        <fullName evidence="1">Contact-dependent growth inhibition system immunity protein</fullName>
    </submittedName>
</protein>
<reference evidence="2" key="1">
    <citation type="journal article" date="2019" name="Int. J. Syst. Evol. Microbiol.">
        <title>The Global Catalogue of Microorganisms (GCM) 10K type strain sequencing project: providing services to taxonomists for standard genome sequencing and annotation.</title>
        <authorList>
            <consortium name="The Broad Institute Genomics Platform"/>
            <consortium name="The Broad Institute Genome Sequencing Center for Infectious Disease"/>
            <person name="Wu L."/>
            <person name="Ma J."/>
        </authorList>
    </citation>
    <scope>NUCLEOTIDE SEQUENCE [LARGE SCALE GENOMIC DNA]</scope>
    <source>
        <strain evidence="2">CCUG 54950</strain>
    </source>
</reference>
<evidence type="ECO:0000313" key="1">
    <source>
        <dbReference type="EMBL" id="MFD1886477.1"/>
    </source>
</evidence>
<evidence type="ECO:0000313" key="2">
    <source>
        <dbReference type="Proteomes" id="UP001597233"/>
    </source>
</evidence>
<dbReference type="Proteomes" id="UP001597233">
    <property type="component" value="Unassembled WGS sequence"/>
</dbReference>
<dbReference type="RefSeq" id="WP_347325518.1">
    <property type="nucleotide sequence ID" value="NZ_JBCGUH010000006.1"/>
</dbReference>
<organism evidence="1 2">
    <name type="scientific">Paenibacillus wenxiniae</name>
    <dbReference type="NCBI Taxonomy" id="1636843"/>
    <lineage>
        <taxon>Bacteria</taxon>
        <taxon>Bacillati</taxon>
        <taxon>Bacillota</taxon>
        <taxon>Bacilli</taxon>
        <taxon>Bacillales</taxon>
        <taxon>Paenibacillaceae</taxon>
        <taxon>Paenibacillus</taxon>
    </lineage>
</organism>
<keyword evidence="2" id="KW-1185">Reference proteome</keyword>
<sequence length="155" mass="18118">MNFNKNDLTIRKLRELNGDMGEVISDEISPLSVWYAGIQNIQLLNLDDGDVAKLIRQNLILEFAIPESIRRLNQLPTAGKIYVGELMNSFNHIKCEFWTRNVICTKESCEFFKRLKSHPLLVHFQWELEEEKQDYFSDLKKMISTLEEVLKRIGG</sequence>
<gene>
    <name evidence="1" type="ORF">ACFSC9_13195</name>
</gene>
<dbReference type="InterPro" id="IPR040547">
    <property type="entry name" value="CdiI"/>
</dbReference>
<proteinExistence type="predicted"/>
<dbReference type="EMBL" id="JBHUEH010000016">
    <property type="protein sequence ID" value="MFD1886477.1"/>
    <property type="molecule type" value="Genomic_DNA"/>
</dbReference>
<comment type="caution">
    <text evidence="1">The sequence shown here is derived from an EMBL/GenBank/DDBJ whole genome shotgun (WGS) entry which is preliminary data.</text>
</comment>